<evidence type="ECO:0000313" key="3">
    <source>
        <dbReference type="Proteomes" id="UP000054845"/>
    </source>
</evidence>
<feature type="region of interest" description="Disordered" evidence="1">
    <location>
        <begin position="136"/>
        <end position="157"/>
    </location>
</feature>
<reference evidence="2 3" key="1">
    <citation type="submission" date="2014-09" db="EMBL/GenBank/DDBJ databases">
        <authorList>
            <person name="Magalhaes I.L.F."/>
            <person name="Oliveira U."/>
            <person name="Santos F.R."/>
            <person name="Vidigal T.H.D.A."/>
            <person name="Brescovit A.D."/>
            <person name="Santos A.J."/>
        </authorList>
    </citation>
    <scope>NUCLEOTIDE SEQUENCE [LARGE SCALE GENOMIC DNA]</scope>
</reference>
<dbReference type="Proteomes" id="UP000054845">
    <property type="component" value="Unassembled WGS sequence"/>
</dbReference>
<dbReference type="EMBL" id="CCYA01000290">
    <property type="protein sequence ID" value="CEH19244.1"/>
    <property type="molecule type" value="Genomic_DNA"/>
</dbReference>
<protein>
    <submittedName>
        <fullName evidence="2">Uncharacterized protein</fullName>
    </submittedName>
</protein>
<dbReference type="OrthoDB" id="10390670at2759"/>
<evidence type="ECO:0000256" key="1">
    <source>
        <dbReference type="SAM" id="MobiDB-lite"/>
    </source>
</evidence>
<sequence>MPATIQVALVSDAERKDEKYHRSMFNGKRLRTLVRLRETEVGEKHPALLEAIIAKKARSARLPAAPLSETHLRQMRKSQTQSTRRAETDALAARIREARAPPNPPSWARGPEGASVRISASLEQPPLRHAVVQLPTHSTPSTASRDAPGATAHPEHTALNGSAHTAATHTIPKSSELKFHTMRKLYGLLGNEQDAEERSKIKAEMRRKAQALGLADAPATLRQWYTSTSKNAKAERSFTGIHGLFQHRDNLIASEQDTTEVDARIKAVADHAGVRMPTTAQDFYNSTYKKRVREGTARLKPS</sequence>
<accession>A0A0P1BT91</accession>
<name>A0A0P1BT91_9BASI</name>
<organism evidence="2 3">
    <name type="scientific">Ceraceosorus bombacis</name>
    <dbReference type="NCBI Taxonomy" id="401625"/>
    <lineage>
        <taxon>Eukaryota</taxon>
        <taxon>Fungi</taxon>
        <taxon>Dikarya</taxon>
        <taxon>Basidiomycota</taxon>
        <taxon>Ustilaginomycotina</taxon>
        <taxon>Exobasidiomycetes</taxon>
        <taxon>Ceraceosorales</taxon>
        <taxon>Ceraceosoraceae</taxon>
        <taxon>Ceraceosorus</taxon>
    </lineage>
</organism>
<evidence type="ECO:0000313" key="2">
    <source>
        <dbReference type="EMBL" id="CEH19244.1"/>
    </source>
</evidence>
<proteinExistence type="predicted"/>
<dbReference type="AlphaFoldDB" id="A0A0P1BT91"/>
<keyword evidence="3" id="KW-1185">Reference proteome</keyword>